<evidence type="ECO:0000313" key="3">
    <source>
        <dbReference type="Proteomes" id="UP001183420"/>
    </source>
</evidence>
<proteinExistence type="predicted"/>
<gene>
    <name evidence="2" type="ORF">RNC47_20845</name>
</gene>
<feature type="region of interest" description="Disordered" evidence="1">
    <location>
        <begin position="1"/>
        <end position="20"/>
    </location>
</feature>
<evidence type="ECO:0000313" key="2">
    <source>
        <dbReference type="EMBL" id="MDT0320781.1"/>
    </source>
</evidence>
<evidence type="ECO:0000256" key="1">
    <source>
        <dbReference type="SAM" id="MobiDB-lite"/>
    </source>
</evidence>
<feature type="compositionally biased region" description="Basic and acidic residues" evidence="1">
    <location>
        <begin position="1"/>
        <end position="13"/>
    </location>
</feature>
<dbReference type="EMBL" id="JAVREM010000029">
    <property type="protein sequence ID" value="MDT0320781.1"/>
    <property type="molecule type" value="Genomic_DNA"/>
</dbReference>
<organism evidence="2 3">
    <name type="scientific">Streptomyces millisiae</name>
    <dbReference type="NCBI Taxonomy" id="3075542"/>
    <lineage>
        <taxon>Bacteria</taxon>
        <taxon>Bacillati</taxon>
        <taxon>Actinomycetota</taxon>
        <taxon>Actinomycetes</taxon>
        <taxon>Kitasatosporales</taxon>
        <taxon>Streptomycetaceae</taxon>
        <taxon>Streptomyces</taxon>
    </lineage>
</organism>
<keyword evidence="3" id="KW-1185">Reference proteome</keyword>
<reference evidence="3" key="1">
    <citation type="submission" date="2023-07" db="EMBL/GenBank/DDBJ databases">
        <title>30 novel species of actinomycetes from the DSMZ collection.</title>
        <authorList>
            <person name="Nouioui I."/>
        </authorList>
    </citation>
    <scope>NUCLEOTIDE SEQUENCE [LARGE SCALE GENOMIC DNA]</scope>
    <source>
        <strain evidence="3">DSM 44918</strain>
    </source>
</reference>
<comment type="caution">
    <text evidence="2">The sequence shown here is derived from an EMBL/GenBank/DDBJ whole genome shotgun (WGS) entry which is preliminary data.</text>
</comment>
<dbReference type="RefSeq" id="WP_311600958.1">
    <property type="nucleotide sequence ID" value="NZ_JAVREM010000029.1"/>
</dbReference>
<dbReference type="Proteomes" id="UP001183420">
    <property type="component" value="Unassembled WGS sequence"/>
</dbReference>
<protein>
    <submittedName>
        <fullName evidence="2">Uncharacterized protein</fullName>
    </submittedName>
</protein>
<accession>A0ABU2LT61</accession>
<name>A0ABU2LT61_9ACTN</name>
<sequence>MRTEPAARRDRGPLWDPRPPCDDAVACWSMGGGLPGRQVCPPGCDALGGEPVAPGSRGEPGG</sequence>